<gene>
    <name evidence="1" type="ORF">DPEC_G00142950</name>
</gene>
<keyword evidence="2" id="KW-1185">Reference proteome</keyword>
<dbReference type="Proteomes" id="UP001157502">
    <property type="component" value="Chromosome 11"/>
</dbReference>
<sequence>MRPLNSITFEPGMERCVPWGRDLFTFVTSAAGHMMRTLQRPKKNRPSKRQVNHRRFLHNMIQRKFAEIEAANHQIASVLFSTDVVNSDATLPSQHPIMTDQSNSPSEASRSADPLSPCSTETRNLGVEHNEPGDQLSLNLKQHMDQSNCSTPSEGTYRLGGRTDNQTNCRSPRASEKTKNLEQGGEHFHTEPFGCEMSSEEGVCSWIDGIREKYETQVRQDSNSNTTLPSLNPRALPGDMSAINLTPLSPGLSHLSLDSCDFAGTTATDISACYQSQNNMADHDATVESQRPDMLRLWDSELEPLEHGRVGDFVEPDLESVWGSQGEDGSQTPEVHGDDSAFLNQSDSFIEKLMVYTASSSRDSGSEMELIGCFTGQCDYGHGYRCSVDPVSAIRDFLNGPSSSQALLESALGIHASDRQRSCLNAPPNQFYSSFHCNRSDAIMLQSSCPQPDSTFSLAKDDLNQSYIPFAGVARSFPAPTQTPHSHQVLTPPLENDWLFTDIMEDGGLPV</sequence>
<protein>
    <submittedName>
        <fullName evidence="1">Uncharacterized protein</fullName>
    </submittedName>
</protein>
<organism evidence="1 2">
    <name type="scientific">Dallia pectoralis</name>
    <name type="common">Alaska blackfish</name>
    <dbReference type="NCBI Taxonomy" id="75939"/>
    <lineage>
        <taxon>Eukaryota</taxon>
        <taxon>Metazoa</taxon>
        <taxon>Chordata</taxon>
        <taxon>Craniata</taxon>
        <taxon>Vertebrata</taxon>
        <taxon>Euteleostomi</taxon>
        <taxon>Actinopterygii</taxon>
        <taxon>Neopterygii</taxon>
        <taxon>Teleostei</taxon>
        <taxon>Protacanthopterygii</taxon>
        <taxon>Esociformes</taxon>
        <taxon>Umbridae</taxon>
        <taxon>Dallia</taxon>
    </lineage>
</organism>
<proteinExistence type="predicted"/>
<name>A0ACC2GN71_DALPE</name>
<accession>A0ACC2GN71</accession>
<reference evidence="1" key="1">
    <citation type="submission" date="2021-05" db="EMBL/GenBank/DDBJ databases">
        <authorList>
            <person name="Pan Q."/>
            <person name="Jouanno E."/>
            <person name="Zahm M."/>
            <person name="Klopp C."/>
            <person name="Cabau C."/>
            <person name="Louis A."/>
            <person name="Berthelot C."/>
            <person name="Parey E."/>
            <person name="Roest Crollius H."/>
            <person name="Montfort J."/>
            <person name="Robinson-Rechavi M."/>
            <person name="Bouchez O."/>
            <person name="Lampietro C."/>
            <person name="Lopez Roques C."/>
            <person name="Donnadieu C."/>
            <person name="Postlethwait J."/>
            <person name="Bobe J."/>
            <person name="Dillon D."/>
            <person name="Chandos A."/>
            <person name="von Hippel F."/>
            <person name="Guiguen Y."/>
        </authorList>
    </citation>
    <scope>NUCLEOTIDE SEQUENCE</scope>
    <source>
        <strain evidence="1">YG-Jan2019</strain>
    </source>
</reference>
<evidence type="ECO:0000313" key="2">
    <source>
        <dbReference type="Proteomes" id="UP001157502"/>
    </source>
</evidence>
<comment type="caution">
    <text evidence="1">The sequence shown here is derived from an EMBL/GenBank/DDBJ whole genome shotgun (WGS) entry which is preliminary data.</text>
</comment>
<evidence type="ECO:0000313" key="1">
    <source>
        <dbReference type="EMBL" id="KAJ8005081.1"/>
    </source>
</evidence>
<dbReference type="EMBL" id="CM055738">
    <property type="protein sequence ID" value="KAJ8005081.1"/>
    <property type="molecule type" value="Genomic_DNA"/>
</dbReference>